<dbReference type="InterPro" id="IPR013106">
    <property type="entry name" value="Ig_V-set"/>
</dbReference>
<keyword evidence="2" id="KW-1003">Cell membrane</keyword>
<comment type="subcellular location">
    <subcellularLocation>
        <location evidence="1">Cell membrane</location>
        <topology evidence="1">Single-pass type I membrane protein</topology>
    </subcellularLocation>
</comment>
<protein>
    <recommendedName>
        <fullName evidence="11">Ig-like domain-containing protein</fullName>
    </recommendedName>
</protein>
<dbReference type="InterPro" id="IPR013783">
    <property type="entry name" value="Ig-like_fold"/>
</dbReference>
<sequence>MIIVDFVLSAKRRIYYENGLFKLASIRGAYSKRLASLQKIPSERGRESESTRMFNTHTTRMHTELHMRRREKEGKRCYLSDDERRVTGYTGGSVLLSCVCADPQSTVKTFTWRYYNSLYPKELFQNVKLSGRLKMFNETSPTNLSLLVSDLRKDDEGLYRCEIPFAHYRDIILTIKGCELLNNPYVMEIKAHAGESVVLPCYCNELQSKPEQHSWTYLNKTSTIIYSNVKSQRRNLVKLLNENFSGNLSLIISDLTHEHQGIYRCSVGSQYVDIKLIVEALRNLTNDRRVLNDEATKDELTYSAIVHKTAVKAAHRQIVTTELSDYATLK</sequence>
<feature type="domain" description="Ig-like" evidence="11">
    <location>
        <begin position="184"/>
        <end position="275"/>
    </location>
</feature>
<accession>A0A5A9N6A5</accession>
<evidence type="ECO:0000256" key="5">
    <source>
        <dbReference type="ARBA" id="ARBA00022989"/>
    </source>
</evidence>
<name>A0A5A9N6A5_9TELE</name>
<dbReference type="PANTHER" id="PTHR25466">
    <property type="entry name" value="T-LYMPHOCYTE ACTIVATION ANTIGEN"/>
    <property type="match status" value="1"/>
</dbReference>
<evidence type="ECO:0000313" key="13">
    <source>
        <dbReference type="Proteomes" id="UP000324632"/>
    </source>
</evidence>
<dbReference type="SMART" id="SM00408">
    <property type="entry name" value="IGc2"/>
    <property type="match status" value="2"/>
</dbReference>
<dbReference type="InterPro" id="IPR051713">
    <property type="entry name" value="T-cell_Activation_Regulation"/>
</dbReference>
<feature type="domain" description="Ig-like" evidence="11">
    <location>
        <begin position="91"/>
        <end position="163"/>
    </location>
</feature>
<dbReference type="Gene3D" id="2.60.40.10">
    <property type="entry name" value="Immunoglobulins"/>
    <property type="match status" value="2"/>
</dbReference>
<evidence type="ECO:0000256" key="6">
    <source>
        <dbReference type="ARBA" id="ARBA00023136"/>
    </source>
</evidence>
<keyword evidence="3" id="KW-0812">Transmembrane</keyword>
<keyword evidence="13" id="KW-1185">Reference proteome</keyword>
<evidence type="ECO:0000259" key="11">
    <source>
        <dbReference type="PROSITE" id="PS50835"/>
    </source>
</evidence>
<keyword evidence="7" id="KW-1015">Disulfide bond</keyword>
<gene>
    <name evidence="12" type="ORF">E1301_Tti004286</name>
</gene>
<evidence type="ECO:0000256" key="1">
    <source>
        <dbReference type="ARBA" id="ARBA00004251"/>
    </source>
</evidence>
<dbReference type="InterPro" id="IPR003599">
    <property type="entry name" value="Ig_sub"/>
</dbReference>
<evidence type="ECO:0000256" key="10">
    <source>
        <dbReference type="ARBA" id="ARBA00023319"/>
    </source>
</evidence>
<dbReference type="Pfam" id="PF07686">
    <property type="entry name" value="V-set"/>
    <property type="match status" value="2"/>
</dbReference>
<dbReference type="EMBL" id="SOYY01000021">
    <property type="protein sequence ID" value="KAA0705524.1"/>
    <property type="molecule type" value="Genomic_DNA"/>
</dbReference>
<dbReference type="GO" id="GO:0042102">
    <property type="term" value="P:positive regulation of T cell proliferation"/>
    <property type="evidence" value="ECO:0007669"/>
    <property type="project" value="TreeGrafter"/>
</dbReference>
<keyword evidence="9" id="KW-0325">Glycoprotein</keyword>
<dbReference type="InterPro" id="IPR003598">
    <property type="entry name" value="Ig_sub2"/>
</dbReference>
<keyword evidence="5" id="KW-1133">Transmembrane helix</keyword>
<keyword evidence="4" id="KW-0732">Signal</keyword>
<keyword evidence="6" id="KW-0472">Membrane</keyword>
<evidence type="ECO:0000256" key="7">
    <source>
        <dbReference type="ARBA" id="ARBA00023157"/>
    </source>
</evidence>
<evidence type="ECO:0000256" key="9">
    <source>
        <dbReference type="ARBA" id="ARBA00023180"/>
    </source>
</evidence>
<dbReference type="InterPro" id="IPR036179">
    <property type="entry name" value="Ig-like_dom_sf"/>
</dbReference>
<reference evidence="12 13" key="1">
    <citation type="journal article" date="2019" name="Mol. Ecol. Resour.">
        <title>Chromosome-level genome assembly of Triplophysa tibetana, a fish adapted to the harsh high-altitude environment of the Tibetan Plateau.</title>
        <authorList>
            <person name="Yang X."/>
            <person name="Liu H."/>
            <person name="Ma Z."/>
            <person name="Zou Y."/>
            <person name="Zou M."/>
            <person name="Mao Y."/>
            <person name="Li X."/>
            <person name="Wang H."/>
            <person name="Chen T."/>
            <person name="Wang W."/>
            <person name="Yang R."/>
        </authorList>
    </citation>
    <scope>NUCLEOTIDE SEQUENCE [LARGE SCALE GENOMIC DNA]</scope>
    <source>
        <strain evidence="12">TTIB1903HZAU</strain>
        <tissue evidence="12">Muscle</tissue>
    </source>
</reference>
<dbReference type="SUPFAM" id="SSF48726">
    <property type="entry name" value="Immunoglobulin"/>
    <property type="match status" value="2"/>
</dbReference>
<dbReference type="GO" id="GO:0007166">
    <property type="term" value="P:cell surface receptor signaling pathway"/>
    <property type="evidence" value="ECO:0007669"/>
    <property type="project" value="TreeGrafter"/>
</dbReference>
<evidence type="ECO:0000313" key="12">
    <source>
        <dbReference type="EMBL" id="KAA0705524.1"/>
    </source>
</evidence>
<dbReference type="InterPro" id="IPR007110">
    <property type="entry name" value="Ig-like_dom"/>
</dbReference>
<dbReference type="GO" id="GO:0009897">
    <property type="term" value="C:external side of plasma membrane"/>
    <property type="evidence" value="ECO:0007669"/>
    <property type="project" value="TreeGrafter"/>
</dbReference>
<dbReference type="Proteomes" id="UP000324632">
    <property type="component" value="Chromosome 21"/>
</dbReference>
<comment type="caution">
    <text evidence="12">The sequence shown here is derived from an EMBL/GenBank/DDBJ whole genome shotgun (WGS) entry which is preliminary data.</text>
</comment>
<dbReference type="GO" id="GO:0006955">
    <property type="term" value="P:immune response"/>
    <property type="evidence" value="ECO:0007669"/>
    <property type="project" value="TreeGrafter"/>
</dbReference>
<dbReference type="GO" id="GO:0031295">
    <property type="term" value="P:T cell costimulation"/>
    <property type="evidence" value="ECO:0007669"/>
    <property type="project" value="TreeGrafter"/>
</dbReference>
<evidence type="ECO:0000256" key="8">
    <source>
        <dbReference type="ARBA" id="ARBA00023170"/>
    </source>
</evidence>
<proteinExistence type="predicted"/>
<dbReference type="AlphaFoldDB" id="A0A5A9N6A5"/>
<organism evidence="12 13">
    <name type="scientific">Triplophysa tibetana</name>
    <dbReference type="NCBI Taxonomy" id="1572043"/>
    <lineage>
        <taxon>Eukaryota</taxon>
        <taxon>Metazoa</taxon>
        <taxon>Chordata</taxon>
        <taxon>Craniata</taxon>
        <taxon>Vertebrata</taxon>
        <taxon>Euteleostomi</taxon>
        <taxon>Actinopterygii</taxon>
        <taxon>Neopterygii</taxon>
        <taxon>Teleostei</taxon>
        <taxon>Ostariophysi</taxon>
        <taxon>Cypriniformes</taxon>
        <taxon>Nemacheilidae</taxon>
        <taxon>Triplophysa</taxon>
    </lineage>
</organism>
<dbReference type="GO" id="GO:0071222">
    <property type="term" value="P:cellular response to lipopolysaccharide"/>
    <property type="evidence" value="ECO:0007669"/>
    <property type="project" value="TreeGrafter"/>
</dbReference>
<dbReference type="GO" id="GO:0042130">
    <property type="term" value="P:negative regulation of T cell proliferation"/>
    <property type="evidence" value="ECO:0007669"/>
    <property type="project" value="TreeGrafter"/>
</dbReference>
<evidence type="ECO:0000256" key="4">
    <source>
        <dbReference type="ARBA" id="ARBA00022729"/>
    </source>
</evidence>
<keyword evidence="10" id="KW-0393">Immunoglobulin domain</keyword>
<dbReference type="PROSITE" id="PS50835">
    <property type="entry name" value="IG_LIKE"/>
    <property type="match status" value="2"/>
</dbReference>
<evidence type="ECO:0000256" key="3">
    <source>
        <dbReference type="ARBA" id="ARBA00022692"/>
    </source>
</evidence>
<evidence type="ECO:0000256" key="2">
    <source>
        <dbReference type="ARBA" id="ARBA00022475"/>
    </source>
</evidence>
<keyword evidence="8" id="KW-0675">Receptor</keyword>
<dbReference type="PANTHER" id="PTHR25466:SF14">
    <property type="entry name" value="BUTYROPHILIN SUBFAMILY 2 MEMBER A2-LIKE-RELATED"/>
    <property type="match status" value="1"/>
</dbReference>
<dbReference type="SMART" id="SM00409">
    <property type="entry name" value="IG"/>
    <property type="match status" value="2"/>
</dbReference>